<dbReference type="GO" id="GO:0000160">
    <property type="term" value="P:phosphorelay signal transduction system"/>
    <property type="evidence" value="ECO:0007669"/>
    <property type="project" value="InterPro"/>
</dbReference>
<accession>A0A2S7IPT9</accession>
<dbReference type="PROSITE" id="PS50110">
    <property type="entry name" value="RESPONSE_REGULATORY"/>
    <property type="match status" value="1"/>
</dbReference>
<evidence type="ECO:0000256" key="1">
    <source>
        <dbReference type="PROSITE-ProRule" id="PRU00169"/>
    </source>
</evidence>
<dbReference type="Proteomes" id="UP000239590">
    <property type="component" value="Unassembled WGS sequence"/>
</dbReference>
<reference evidence="4" key="1">
    <citation type="submission" date="2018-02" db="EMBL/GenBank/DDBJ databases">
        <title>Genome sequencing of Solimonas sp. HR-BB.</title>
        <authorList>
            <person name="Lee Y."/>
            <person name="Jeon C.O."/>
        </authorList>
    </citation>
    <scope>NUCLEOTIDE SEQUENCE [LARGE SCALE GENOMIC DNA]</scope>
    <source>
        <strain evidence="4">HR-U</strain>
    </source>
</reference>
<keyword evidence="4" id="KW-1185">Reference proteome</keyword>
<dbReference type="OrthoDB" id="958614at2"/>
<name>A0A2S7IPT9_9BACT</name>
<dbReference type="InterPro" id="IPR001789">
    <property type="entry name" value="Sig_transdc_resp-reg_receiver"/>
</dbReference>
<dbReference type="Gene3D" id="3.40.50.2300">
    <property type="match status" value="1"/>
</dbReference>
<dbReference type="AlphaFoldDB" id="A0A2S7IPT9"/>
<dbReference type="InterPro" id="IPR011006">
    <property type="entry name" value="CheY-like_superfamily"/>
</dbReference>
<evidence type="ECO:0000259" key="2">
    <source>
        <dbReference type="PROSITE" id="PS50110"/>
    </source>
</evidence>
<sequence length="149" mass="17583">MTQPFSFETHPLVILEDDEDDRHIYESVLSEIAPYLQLRFFAKGEDLLIALQNKSLQPFLIISEVHLSGMTGMELRRQLDKDDEIRTKAIPFVFFSYPIFKKELEEAYHLTIQGFFEKSPNLDDFKRQLNSVIQYWSDCQHPNRSDIKP</sequence>
<feature type="domain" description="Response regulatory" evidence="2">
    <location>
        <begin position="11"/>
        <end position="133"/>
    </location>
</feature>
<dbReference type="EMBL" id="PTRA01000001">
    <property type="protein sequence ID" value="PQA59743.1"/>
    <property type="molecule type" value="Genomic_DNA"/>
</dbReference>
<dbReference type="SUPFAM" id="SSF52172">
    <property type="entry name" value="CheY-like"/>
    <property type="match status" value="1"/>
</dbReference>
<comment type="caution">
    <text evidence="3">The sequence shown here is derived from an EMBL/GenBank/DDBJ whole genome shotgun (WGS) entry which is preliminary data.</text>
</comment>
<comment type="caution">
    <text evidence="1">Lacks conserved residue(s) required for the propagation of feature annotation.</text>
</comment>
<organism evidence="3 4">
    <name type="scientific">Siphonobacter curvatus</name>
    <dbReference type="NCBI Taxonomy" id="2094562"/>
    <lineage>
        <taxon>Bacteria</taxon>
        <taxon>Pseudomonadati</taxon>
        <taxon>Bacteroidota</taxon>
        <taxon>Cytophagia</taxon>
        <taxon>Cytophagales</taxon>
        <taxon>Cytophagaceae</taxon>
        <taxon>Siphonobacter</taxon>
    </lineage>
</organism>
<gene>
    <name evidence="3" type="ORF">C5O19_08970</name>
</gene>
<dbReference type="Pfam" id="PF00072">
    <property type="entry name" value="Response_reg"/>
    <property type="match status" value="1"/>
</dbReference>
<proteinExistence type="predicted"/>
<evidence type="ECO:0000313" key="3">
    <source>
        <dbReference type="EMBL" id="PQA59743.1"/>
    </source>
</evidence>
<dbReference type="RefSeq" id="WP_104711472.1">
    <property type="nucleotide sequence ID" value="NZ_PTRA01000001.1"/>
</dbReference>
<protein>
    <submittedName>
        <fullName evidence="3">Response regulator</fullName>
    </submittedName>
</protein>
<evidence type="ECO:0000313" key="4">
    <source>
        <dbReference type="Proteomes" id="UP000239590"/>
    </source>
</evidence>